<dbReference type="InterPro" id="IPR009598">
    <property type="entry name" value="BCALP"/>
</dbReference>
<evidence type="ECO:0000313" key="6">
    <source>
        <dbReference type="EMBL" id="KAF2767502.1"/>
    </source>
</evidence>
<protein>
    <submittedName>
        <fullName evidence="6">Uncharacterized protein</fullName>
    </submittedName>
</protein>
<keyword evidence="2 5" id="KW-0812">Transmembrane</keyword>
<dbReference type="GO" id="GO:0016020">
    <property type="term" value="C:membrane"/>
    <property type="evidence" value="ECO:0007669"/>
    <property type="project" value="UniProtKB-SubCell"/>
</dbReference>
<dbReference type="SMART" id="SM01396">
    <property type="entry name" value="BC10"/>
    <property type="match status" value="1"/>
</dbReference>
<dbReference type="Pfam" id="PF06726">
    <property type="entry name" value="BC10"/>
    <property type="match status" value="1"/>
</dbReference>
<comment type="subcellular location">
    <subcellularLocation>
        <location evidence="1">Membrane</location>
    </subcellularLocation>
</comment>
<evidence type="ECO:0000256" key="4">
    <source>
        <dbReference type="ARBA" id="ARBA00023136"/>
    </source>
</evidence>
<name>A0A6G1L4I8_9PEZI</name>
<evidence type="ECO:0000256" key="3">
    <source>
        <dbReference type="ARBA" id="ARBA00022989"/>
    </source>
</evidence>
<sequence length="163" mass="17309">MFCLRSWIPLLIFLTNASPLYILLFLTATYALQRPCVYCSILLFVLVFSLFDFHADWFAPRLQHTANSPLTSVTEALSGLISGNATITDAVLESASLAISAVNGTGGSLASAAMEAVRRRGGGSGTVVDGGGNNTTASGFEALRGLLEKKQVRIPCVDVIVRL</sequence>
<dbReference type="EMBL" id="ML995855">
    <property type="protein sequence ID" value="KAF2767502.1"/>
    <property type="molecule type" value="Genomic_DNA"/>
</dbReference>
<dbReference type="PANTHER" id="PTHR13259:SF1">
    <property type="entry name" value="BLADDER CANCER-ASSOCIATED PROTEIN"/>
    <property type="match status" value="1"/>
</dbReference>
<gene>
    <name evidence="6" type="ORF">EJ03DRAFT_296452</name>
</gene>
<keyword evidence="4 5" id="KW-0472">Membrane</keyword>
<feature type="transmembrane region" description="Helical" evidence="5">
    <location>
        <begin position="7"/>
        <end position="26"/>
    </location>
</feature>
<dbReference type="AlphaFoldDB" id="A0A6G1L4I8"/>
<evidence type="ECO:0000256" key="2">
    <source>
        <dbReference type="ARBA" id="ARBA00022692"/>
    </source>
</evidence>
<accession>A0A6G1L4I8</accession>
<dbReference type="PANTHER" id="PTHR13259">
    <property type="entry name" value="BLADDER CANCER 10 KD PROTEIN HOMOLOG"/>
    <property type="match status" value="1"/>
</dbReference>
<dbReference type="Proteomes" id="UP000799436">
    <property type="component" value="Unassembled WGS sequence"/>
</dbReference>
<reference evidence="6" key="1">
    <citation type="journal article" date="2020" name="Stud. Mycol.">
        <title>101 Dothideomycetes genomes: a test case for predicting lifestyles and emergence of pathogens.</title>
        <authorList>
            <person name="Haridas S."/>
            <person name="Albert R."/>
            <person name="Binder M."/>
            <person name="Bloem J."/>
            <person name="Labutti K."/>
            <person name="Salamov A."/>
            <person name="Andreopoulos B."/>
            <person name="Baker S."/>
            <person name="Barry K."/>
            <person name="Bills G."/>
            <person name="Bluhm B."/>
            <person name="Cannon C."/>
            <person name="Castanera R."/>
            <person name="Culley D."/>
            <person name="Daum C."/>
            <person name="Ezra D."/>
            <person name="Gonzalez J."/>
            <person name="Henrissat B."/>
            <person name="Kuo A."/>
            <person name="Liang C."/>
            <person name="Lipzen A."/>
            <person name="Lutzoni F."/>
            <person name="Magnuson J."/>
            <person name="Mondo S."/>
            <person name="Nolan M."/>
            <person name="Ohm R."/>
            <person name="Pangilinan J."/>
            <person name="Park H.-J."/>
            <person name="Ramirez L."/>
            <person name="Alfaro M."/>
            <person name="Sun H."/>
            <person name="Tritt A."/>
            <person name="Yoshinaga Y."/>
            <person name="Zwiers L.-H."/>
            <person name="Turgeon B."/>
            <person name="Goodwin S."/>
            <person name="Spatafora J."/>
            <person name="Crous P."/>
            <person name="Grigoriev I."/>
        </authorList>
    </citation>
    <scope>NUCLEOTIDE SEQUENCE</scope>
    <source>
        <strain evidence="6">CBS 116005</strain>
    </source>
</reference>
<evidence type="ECO:0000313" key="7">
    <source>
        <dbReference type="Proteomes" id="UP000799436"/>
    </source>
</evidence>
<keyword evidence="3 5" id="KW-1133">Transmembrane helix</keyword>
<evidence type="ECO:0000256" key="1">
    <source>
        <dbReference type="ARBA" id="ARBA00004370"/>
    </source>
</evidence>
<organism evidence="6 7">
    <name type="scientific">Teratosphaeria nubilosa</name>
    <dbReference type="NCBI Taxonomy" id="161662"/>
    <lineage>
        <taxon>Eukaryota</taxon>
        <taxon>Fungi</taxon>
        <taxon>Dikarya</taxon>
        <taxon>Ascomycota</taxon>
        <taxon>Pezizomycotina</taxon>
        <taxon>Dothideomycetes</taxon>
        <taxon>Dothideomycetidae</taxon>
        <taxon>Mycosphaerellales</taxon>
        <taxon>Teratosphaeriaceae</taxon>
        <taxon>Teratosphaeria</taxon>
    </lineage>
</organism>
<feature type="transmembrane region" description="Helical" evidence="5">
    <location>
        <begin position="32"/>
        <end position="51"/>
    </location>
</feature>
<evidence type="ECO:0000256" key="5">
    <source>
        <dbReference type="SAM" id="Phobius"/>
    </source>
</evidence>
<keyword evidence="7" id="KW-1185">Reference proteome</keyword>
<proteinExistence type="predicted"/>
<dbReference type="OrthoDB" id="5563033at2759"/>